<evidence type="ECO:0000313" key="2">
    <source>
        <dbReference type="Proteomes" id="UP000249538"/>
    </source>
</evidence>
<dbReference type="Gene3D" id="3.40.50.300">
    <property type="entry name" value="P-loop containing nucleotide triphosphate hydrolases"/>
    <property type="match status" value="1"/>
</dbReference>
<dbReference type="EMBL" id="QKZS01000012">
    <property type="protein sequence ID" value="PZX50416.1"/>
    <property type="molecule type" value="Genomic_DNA"/>
</dbReference>
<dbReference type="SUPFAM" id="SSF52540">
    <property type="entry name" value="P-loop containing nucleoside triphosphate hydrolases"/>
    <property type="match status" value="1"/>
</dbReference>
<dbReference type="PANTHER" id="PTHR37816">
    <property type="entry name" value="YALI0E33011P"/>
    <property type="match status" value="1"/>
</dbReference>
<organism evidence="1 2">
    <name type="scientific">Cereibacter changlensis</name>
    <dbReference type="NCBI Taxonomy" id="402884"/>
    <lineage>
        <taxon>Bacteria</taxon>
        <taxon>Pseudomonadati</taxon>
        <taxon>Pseudomonadota</taxon>
        <taxon>Alphaproteobacteria</taxon>
        <taxon>Rhodobacterales</taxon>
        <taxon>Paracoccaceae</taxon>
        <taxon>Cereibacter</taxon>
    </lineage>
</organism>
<keyword evidence="1" id="KW-0418">Kinase</keyword>
<comment type="caution">
    <text evidence="1">The sequence shown here is derived from an EMBL/GenBank/DDBJ whole genome shotgun (WGS) entry which is preliminary data.</text>
</comment>
<dbReference type="Proteomes" id="UP000249538">
    <property type="component" value="Unassembled WGS sequence"/>
</dbReference>
<sequence length="180" mass="19508">MTMARIHLTGASCTGVSTLGRGLAAALGVALVDVDDHYWLPTDPPFTTKRAPAERLASVRAALPPEGWVMAGSFLGWGEALIEEVSLVVFLTAPEEVRMARLARREAERYGARIAPGGDMHAAHLAFAEWARGYDRPGFEGRSRARHEAWLAGLNLPVLRLDGAEATERLVAQVEAALRR</sequence>
<accession>A0A2W7QTC1</accession>
<dbReference type="GO" id="GO:0016301">
    <property type="term" value="F:kinase activity"/>
    <property type="evidence" value="ECO:0007669"/>
    <property type="project" value="UniProtKB-KW"/>
</dbReference>
<dbReference type="AlphaFoldDB" id="A0A2W7QTC1"/>
<reference evidence="1 2" key="1">
    <citation type="submission" date="2018-06" db="EMBL/GenBank/DDBJ databases">
        <title>Genomic Encyclopedia of Archaeal and Bacterial Type Strains, Phase II (KMG-II): from individual species to whole genera.</title>
        <authorList>
            <person name="Goeker M."/>
        </authorList>
    </citation>
    <scope>NUCLEOTIDE SEQUENCE [LARGE SCALE GENOMIC DNA]</scope>
    <source>
        <strain evidence="1 2">DSM 18774</strain>
    </source>
</reference>
<evidence type="ECO:0000313" key="1">
    <source>
        <dbReference type="EMBL" id="PZX50416.1"/>
    </source>
</evidence>
<gene>
    <name evidence="1" type="ORF">LX76_03567</name>
</gene>
<keyword evidence="1" id="KW-0808">Transferase</keyword>
<dbReference type="PANTHER" id="PTHR37816:SF2">
    <property type="entry name" value="DNA TOPOLOGY MODULATION PROTEIN FLAR-RELATED PROTEIN"/>
    <property type="match status" value="1"/>
</dbReference>
<protein>
    <submittedName>
        <fullName evidence="1">Adenylate kinase family enzyme</fullName>
    </submittedName>
</protein>
<proteinExistence type="predicted"/>
<dbReference type="NCBIfam" id="NF004861">
    <property type="entry name" value="PRK06217.1"/>
    <property type="match status" value="1"/>
</dbReference>
<dbReference type="Pfam" id="PF13238">
    <property type="entry name" value="AAA_18"/>
    <property type="match status" value="1"/>
</dbReference>
<dbReference type="InterPro" id="IPR027417">
    <property type="entry name" value="P-loop_NTPase"/>
</dbReference>
<dbReference type="InterPro" id="IPR052922">
    <property type="entry name" value="Cytidylate_Kinase-2"/>
</dbReference>
<name>A0A2W7QTC1_9RHOB</name>